<protein>
    <submittedName>
        <fullName evidence="5">Lipopolysaccharide/colanic/teichoic acid biosynthesis glycosyltransferase</fullName>
    </submittedName>
</protein>
<dbReference type="GO" id="GO:0000271">
    <property type="term" value="P:polysaccharide biosynthetic process"/>
    <property type="evidence" value="ECO:0007669"/>
    <property type="project" value="UniProtKB-KW"/>
</dbReference>
<evidence type="ECO:0000256" key="1">
    <source>
        <dbReference type="ARBA" id="ARBA00006464"/>
    </source>
</evidence>
<sequence length="229" mass="25855">MSFHTDDPLEETGRANGVHELALIGRARGLYGSGLKRLFDVGVVLIMAVVWLPMVAILAALISLDGASPFYWSERVGRGGRIFRMLKLRTMVPDADKALERHLSRDPGARLEWDRTQKLKCDPRITRLGRLLRKSSLDELPQLWNVLIGDMSLVGPRPMMPNQQKLYRGKAYYFMRPGITGAWQISVRNESEFARRVEYDNAYFAALSFGTDLRILLGTVRVVLSGTGY</sequence>
<keyword evidence="3" id="KW-0472">Membrane</keyword>
<proteinExistence type="inferred from homology"/>
<dbReference type="PANTHER" id="PTHR30576">
    <property type="entry name" value="COLANIC BIOSYNTHESIS UDP-GLUCOSE LIPID CARRIER TRANSFERASE"/>
    <property type="match status" value="1"/>
</dbReference>
<reference evidence="5 6" key="1">
    <citation type="submission" date="2018-01" db="EMBL/GenBank/DDBJ databases">
        <title>Genomic Encyclopedia of Archaeal and Bacterial Type Strains, Phase II (KMG-II): from individual species to whole genera.</title>
        <authorList>
            <person name="Goeker M."/>
        </authorList>
    </citation>
    <scope>NUCLEOTIDE SEQUENCE [LARGE SCALE GENOMIC DNA]</scope>
    <source>
        <strain evidence="5 6">DSM 12048</strain>
    </source>
</reference>
<keyword evidence="3" id="KW-1133">Transmembrane helix</keyword>
<name>A0A2S5JE47_9RHOB</name>
<comment type="similarity">
    <text evidence="1">Belongs to the bacterial sugar transferase family.</text>
</comment>
<dbReference type="AlphaFoldDB" id="A0A2S5JE47"/>
<dbReference type="EMBL" id="PRDS01000010">
    <property type="protein sequence ID" value="PPB79658.1"/>
    <property type="molecule type" value="Genomic_DNA"/>
</dbReference>
<evidence type="ECO:0000313" key="5">
    <source>
        <dbReference type="EMBL" id="PPB79658.1"/>
    </source>
</evidence>
<evidence type="ECO:0000313" key="6">
    <source>
        <dbReference type="Proteomes" id="UP000239736"/>
    </source>
</evidence>
<evidence type="ECO:0000259" key="4">
    <source>
        <dbReference type="Pfam" id="PF02397"/>
    </source>
</evidence>
<dbReference type="Proteomes" id="UP000239736">
    <property type="component" value="Unassembled WGS sequence"/>
</dbReference>
<keyword evidence="6" id="KW-1185">Reference proteome</keyword>
<dbReference type="Pfam" id="PF02397">
    <property type="entry name" value="Bac_transf"/>
    <property type="match status" value="1"/>
</dbReference>
<dbReference type="InterPro" id="IPR003362">
    <property type="entry name" value="Bact_transf"/>
</dbReference>
<evidence type="ECO:0000256" key="3">
    <source>
        <dbReference type="SAM" id="Phobius"/>
    </source>
</evidence>
<comment type="caution">
    <text evidence="5">The sequence shown here is derived from an EMBL/GenBank/DDBJ whole genome shotgun (WGS) entry which is preliminary data.</text>
</comment>
<keyword evidence="5" id="KW-0808">Transferase</keyword>
<organism evidence="5 6">
    <name type="scientific">Albidovulum inexpectatum</name>
    <dbReference type="NCBI Taxonomy" id="196587"/>
    <lineage>
        <taxon>Bacteria</taxon>
        <taxon>Pseudomonadati</taxon>
        <taxon>Pseudomonadota</taxon>
        <taxon>Alphaproteobacteria</taxon>
        <taxon>Rhodobacterales</taxon>
        <taxon>Paracoccaceae</taxon>
        <taxon>Albidovulum</taxon>
    </lineage>
</organism>
<dbReference type="OrthoDB" id="9808602at2"/>
<accession>A0A2S5JE47</accession>
<feature type="domain" description="Bacterial sugar transferase" evidence="4">
    <location>
        <begin position="36"/>
        <end position="224"/>
    </location>
</feature>
<dbReference type="PANTHER" id="PTHR30576:SF0">
    <property type="entry name" value="UNDECAPRENYL-PHOSPHATE N-ACETYLGALACTOSAMINYL 1-PHOSPHATE TRANSFERASE-RELATED"/>
    <property type="match status" value="1"/>
</dbReference>
<feature type="transmembrane region" description="Helical" evidence="3">
    <location>
        <begin position="41"/>
        <end position="64"/>
    </location>
</feature>
<evidence type="ECO:0000256" key="2">
    <source>
        <dbReference type="ARBA" id="ARBA00023169"/>
    </source>
</evidence>
<gene>
    <name evidence="5" type="ORF">LV82_02675</name>
</gene>
<dbReference type="GO" id="GO:0016780">
    <property type="term" value="F:phosphotransferase activity, for other substituted phosphate groups"/>
    <property type="evidence" value="ECO:0007669"/>
    <property type="project" value="TreeGrafter"/>
</dbReference>
<keyword evidence="3" id="KW-0812">Transmembrane</keyword>
<dbReference type="RefSeq" id="WP_104072460.1">
    <property type="nucleotide sequence ID" value="NZ_PRDS01000010.1"/>
</dbReference>
<keyword evidence="2" id="KW-0270">Exopolysaccharide synthesis</keyword>